<sequence>MSAKNCFGRSSSEIIYEGFNKWSNADMCSNSYNDRKGEVGNILGECKNSSHLKKKIMNTWCKGIKVLKGDKPLGYSCTHFYYWLGDIISQMEDKDQDFNVTMDSIYIFIKEVNNSNNSCENICPGITQDDFKNLKEVFDYWLNHTIRTKGKLGDGKQCSPECRQYVQSVKEAYDNLNRSCTNAGYSGELCTKLNELFSSVRGSKRVPDPSQLKCDKIPPRPAKPAVQLVSSAQPAGTVQVSKHSDLRSGAQNAKDSAGKETGMPKAEQEDVKNPAESVKYLDQKESKDHQDGEGDAAAGPSVRSSAAVTSSEGQAQHDGGPHNNGGAAVTGGATSGPSDGGPRGDGSPRGKDATAKEGPEEIMQNAVEEITETVDKPAETQTQKARDTSLGESGQYGGSISTAGSTTVEGTNIGASPPPLTTIIPSAVGGGAAVALPVIGFLLYKYTPLFRGTGSSPSSGGKRSTRKRRSTRHDFDIEPEDSMEYSTANSIYESTEDSNEYSEEDSEEDLTIGSTTDNSTIYDTQHRRTRRTNNNPDHPRNIGYVRM</sequence>
<dbReference type="GO" id="GO:0016787">
    <property type="term" value="F:hydrolase activity"/>
    <property type="evidence" value="ECO:0007669"/>
    <property type="project" value="UniProtKB-KW"/>
</dbReference>
<dbReference type="VEuPathDB" id="PlasmoDB:PCOAH_00051240"/>
<accession>A0A1B1E6J4</accession>
<feature type="region of interest" description="Disordered" evidence="1">
    <location>
        <begin position="202"/>
        <end position="413"/>
    </location>
</feature>
<organism evidence="3 4">
    <name type="scientific">Plasmodium coatneyi</name>
    <dbReference type="NCBI Taxonomy" id="208452"/>
    <lineage>
        <taxon>Eukaryota</taxon>
        <taxon>Sar</taxon>
        <taxon>Alveolata</taxon>
        <taxon>Apicomplexa</taxon>
        <taxon>Aconoidasida</taxon>
        <taxon>Haemosporida</taxon>
        <taxon>Plasmodiidae</taxon>
        <taxon>Plasmodium</taxon>
    </lineage>
</organism>
<name>A0A1B1E6J4_9APIC</name>
<evidence type="ECO:0000256" key="1">
    <source>
        <dbReference type="SAM" id="MobiDB-lite"/>
    </source>
</evidence>
<dbReference type="RefSeq" id="XP_019917341.1">
    <property type="nucleotide sequence ID" value="XM_020061906.1"/>
</dbReference>
<feature type="compositionally biased region" description="Polar residues" evidence="1">
    <location>
        <begin position="512"/>
        <end position="523"/>
    </location>
</feature>
<dbReference type="KEGG" id="pcot:PCOAH_00051240"/>
<dbReference type="Proteomes" id="UP000092716">
    <property type="component" value="Chromosome 13"/>
</dbReference>
<feature type="compositionally biased region" description="Polar residues" evidence="1">
    <location>
        <begin position="398"/>
        <end position="413"/>
    </location>
</feature>
<proteinExistence type="predicted"/>
<dbReference type="GeneID" id="30911858"/>
<evidence type="ECO:0000256" key="2">
    <source>
        <dbReference type="SAM" id="Phobius"/>
    </source>
</evidence>
<feature type="compositionally biased region" description="Basic and acidic residues" evidence="1">
    <location>
        <begin position="346"/>
        <end position="359"/>
    </location>
</feature>
<dbReference type="AlphaFoldDB" id="A0A1B1E6J4"/>
<protein>
    <submittedName>
        <fullName evidence="3">Ubiquitin carboxyl-terminal hydrolase</fullName>
    </submittedName>
</protein>
<dbReference type="EMBL" id="CP016251">
    <property type="protein sequence ID" value="ANQ10646.1"/>
    <property type="molecule type" value="Genomic_DNA"/>
</dbReference>
<feature type="compositionally biased region" description="Low complexity" evidence="1">
    <location>
        <begin position="325"/>
        <end position="337"/>
    </location>
</feature>
<dbReference type="Pfam" id="PF05795">
    <property type="entry name" value="Plasmodium_Vir"/>
    <property type="match status" value="1"/>
</dbReference>
<feature type="compositionally biased region" description="Polar residues" evidence="1">
    <location>
        <begin position="228"/>
        <end position="241"/>
    </location>
</feature>
<keyword evidence="3" id="KW-0378">Hydrolase</keyword>
<feature type="compositionally biased region" description="Acidic residues" evidence="1">
    <location>
        <begin position="494"/>
        <end position="510"/>
    </location>
</feature>
<keyword evidence="2" id="KW-0472">Membrane</keyword>
<feature type="compositionally biased region" description="Low complexity" evidence="1">
    <location>
        <begin position="451"/>
        <end position="462"/>
    </location>
</feature>
<reference evidence="4" key="1">
    <citation type="submission" date="2016-06" db="EMBL/GenBank/DDBJ databases">
        <title>First high quality genome sequence of Plasmodium coatneyi using continuous long reads from single molecule, real-time sequencing.</title>
        <authorList>
            <person name="Chien J.-T."/>
            <person name="Pakala S.B."/>
            <person name="Geraldo J.A."/>
            <person name="Lapp S.A."/>
            <person name="Barnwell J.W."/>
            <person name="Kissinger J.C."/>
            <person name="Galinski M.R."/>
            <person name="Humphrey J.C."/>
        </authorList>
    </citation>
    <scope>NUCLEOTIDE SEQUENCE [LARGE SCALE GENOMIC DNA]</scope>
    <source>
        <strain evidence="4">Hackeri</strain>
    </source>
</reference>
<evidence type="ECO:0000313" key="3">
    <source>
        <dbReference type="EMBL" id="ANQ10646.1"/>
    </source>
</evidence>
<keyword evidence="2" id="KW-0812">Transmembrane</keyword>
<dbReference type="InterPro" id="IPR008780">
    <property type="entry name" value="Plasmodium_Vir"/>
</dbReference>
<feature type="compositionally biased region" description="Polar residues" evidence="1">
    <location>
        <begin position="302"/>
        <end position="314"/>
    </location>
</feature>
<gene>
    <name evidence="3" type="ORF">PCOAH_00051240</name>
</gene>
<feature type="compositionally biased region" description="Basic and acidic residues" evidence="1">
    <location>
        <begin position="373"/>
        <end position="389"/>
    </location>
</feature>
<feature type="compositionally biased region" description="Basic and acidic residues" evidence="1">
    <location>
        <begin position="266"/>
        <end position="292"/>
    </location>
</feature>
<keyword evidence="4" id="KW-1185">Reference proteome</keyword>
<feature type="region of interest" description="Disordered" evidence="1">
    <location>
        <begin position="450"/>
        <end position="547"/>
    </location>
</feature>
<keyword evidence="2" id="KW-1133">Transmembrane helix</keyword>
<feature type="transmembrane region" description="Helical" evidence="2">
    <location>
        <begin position="423"/>
        <end position="444"/>
    </location>
</feature>
<evidence type="ECO:0000313" key="4">
    <source>
        <dbReference type="Proteomes" id="UP000092716"/>
    </source>
</evidence>